<dbReference type="Proteomes" id="UP001054902">
    <property type="component" value="Unassembled WGS sequence"/>
</dbReference>
<gene>
    <name evidence="2" type="ORF">CTEN210_09249</name>
</gene>
<evidence type="ECO:0000313" key="3">
    <source>
        <dbReference type="Proteomes" id="UP001054902"/>
    </source>
</evidence>
<dbReference type="EMBL" id="BLLK01000046">
    <property type="protein sequence ID" value="GFH52773.1"/>
    <property type="molecule type" value="Genomic_DNA"/>
</dbReference>
<evidence type="ECO:0000313" key="2">
    <source>
        <dbReference type="EMBL" id="GFH52773.1"/>
    </source>
</evidence>
<keyword evidence="3" id="KW-1185">Reference proteome</keyword>
<accession>A0AAD3H7F1</accession>
<comment type="caution">
    <text evidence="2">The sequence shown here is derived from an EMBL/GenBank/DDBJ whole genome shotgun (WGS) entry which is preliminary data.</text>
</comment>
<evidence type="ECO:0000256" key="1">
    <source>
        <dbReference type="SAM" id="MobiDB-lite"/>
    </source>
</evidence>
<proteinExistence type="predicted"/>
<dbReference type="SUPFAM" id="SSF52266">
    <property type="entry name" value="SGNH hydrolase"/>
    <property type="match status" value="1"/>
</dbReference>
<reference evidence="2 3" key="1">
    <citation type="journal article" date="2021" name="Sci. Rep.">
        <title>The genome of the diatom Chaetoceros tenuissimus carries an ancient integrated fragment of an extant virus.</title>
        <authorList>
            <person name="Hongo Y."/>
            <person name="Kimura K."/>
            <person name="Takaki Y."/>
            <person name="Yoshida Y."/>
            <person name="Baba S."/>
            <person name="Kobayashi G."/>
            <person name="Nagasaki K."/>
            <person name="Hano T."/>
            <person name="Tomaru Y."/>
        </authorList>
    </citation>
    <scope>NUCLEOTIDE SEQUENCE [LARGE SCALE GENOMIC DNA]</scope>
    <source>
        <strain evidence="2 3">NIES-3715</strain>
    </source>
</reference>
<organism evidence="2 3">
    <name type="scientific">Chaetoceros tenuissimus</name>
    <dbReference type="NCBI Taxonomy" id="426638"/>
    <lineage>
        <taxon>Eukaryota</taxon>
        <taxon>Sar</taxon>
        <taxon>Stramenopiles</taxon>
        <taxon>Ochrophyta</taxon>
        <taxon>Bacillariophyta</taxon>
        <taxon>Coscinodiscophyceae</taxon>
        <taxon>Chaetocerotophycidae</taxon>
        <taxon>Chaetocerotales</taxon>
        <taxon>Chaetocerotaceae</taxon>
        <taxon>Chaetoceros</taxon>
    </lineage>
</organism>
<dbReference type="AlphaFoldDB" id="A0AAD3H7F1"/>
<sequence length="734" mass="83488">MLDLQQQPRRRQYAYEPLTYKKIKSPRRSAPSSKRHTEERIKHSSHIVSRKKRKKSHLDIFDRFKVLASIILLASSAHTYFLHSKLAVIENPISISPGKATTLLKAFIREKDNLSTLQKPATSKSNPTHIGQSKNNSLPSFIREKLRASSQYDAYSIAYRILSPKKGHRQTLKDKYESDAFNDNIQITEIGNLTSSFKNQLQHESIERFVEKSRAMRKEFENRYGGNRAARAILQKALKSTFVELDTKDLGNFGNHPIEYTAQRFLAARNENRPFRFGFIGYSVTAGRGNYFNQSFPFVMQRLLEAPMKELGIDLHVTNAGIGGLPSFPTGLCLENHLGTADVVSWDFAMNEANDVVEGIEAYIRNVLSFNKNQNMDPMLIVKDTHMAEQRAKMIANYVGSGNLLDPLVVTTDPVVYPFLEMDEEYRPVGFKKWREFGSPQNAPGRSKHHPAKAEHEFIGWLIAMHFLAALELLAASDKGTYKFPSLPHRRNLPRPFSSTFSQTSQIRGSESFIELLLGKQTDDDENSWQILNHECRTSFEPNLDKTLSEIVISKNLEDKIDIMLPKGMNFYRKGWVLDLGAKEKLAKQQLQRYDGLGFVDVKKSLYALYTSGTIQFFLPFLFNKQNNEERAISSIVICESNEPKESDDVCSLPNDISFVVGGMETRAQEIRLPGFSYLGRNICVHTIVPTDAKLTSQEINGRTRQGYILEVSVTNKKISSLNKRCNISHLVWG</sequence>
<feature type="region of interest" description="Disordered" evidence="1">
    <location>
        <begin position="24"/>
        <end position="49"/>
    </location>
</feature>
<name>A0AAD3H7F1_9STRA</name>
<protein>
    <submittedName>
        <fullName evidence="2">Uncharacterized protein</fullName>
    </submittedName>
</protein>